<feature type="chain" id="PRO_5038962994" description="DUF1579 domain-containing protein" evidence="1">
    <location>
        <begin position="26"/>
        <end position="202"/>
    </location>
</feature>
<sequence>MLTRLLATTVALTLTLLASCASAPASPEVPTLVRNGLPGPAHQRLQPLIGEWEVEMRTFIAGGTPEKPLVAKDVKGTRRWVEGTGGRHLQEELTGTFNGGPYYRLGWLAHANMAKQYEFVTIDALNAAMMSYHGPSDNGSAELNMTGEFVDQGVLGDAYIGKTIRMRTVIRFETPDRQVIDLLFTPPGEPERLADRKTYTRR</sequence>
<keyword evidence="3" id="KW-1185">Reference proteome</keyword>
<evidence type="ECO:0000313" key="3">
    <source>
        <dbReference type="Proteomes" id="UP000533598"/>
    </source>
</evidence>
<dbReference type="AlphaFoldDB" id="A0A7W7CE07"/>
<organism evidence="2 3">
    <name type="scientific">Crossiella cryophila</name>
    <dbReference type="NCBI Taxonomy" id="43355"/>
    <lineage>
        <taxon>Bacteria</taxon>
        <taxon>Bacillati</taxon>
        <taxon>Actinomycetota</taxon>
        <taxon>Actinomycetes</taxon>
        <taxon>Pseudonocardiales</taxon>
        <taxon>Pseudonocardiaceae</taxon>
        <taxon>Crossiella</taxon>
    </lineage>
</organism>
<evidence type="ECO:0000256" key="1">
    <source>
        <dbReference type="SAM" id="SignalP"/>
    </source>
</evidence>
<dbReference type="Pfam" id="PF07617">
    <property type="entry name" value="DUF1579"/>
    <property type="match status" value="1"/>
</dbReference>
<keyword evidence="1" id="KW-0732">Signal</keyword>
<proteinExistence type="predicted"/>
<protein>
    <recommendedName>
        <fullName evidence="4">DUF1579 domain-containing protein</fullName>
    </recommendedName>
</protein>
<evidence type="ECO:0000313" key="2">
    <source>
        <dbReference type="EMBL" id="MBB4678078.1"/>
    </source>
</evidence>
<name>A0A7W7CE07_9PSEU</name>
<accession>A0A7W7CE07</accession>
<dbReference type="EMBL" id="JACHMH010000001">
    <property type="protein sequence ID" value="MBB4678078.1"/>
    <property type="molecule type" value="Genomic_DNA"/>
</dbReference>
<evidence type="ECO:0008006" key="4">
    <source>
        <dbReference type="Google" id="ProtNLM"/>
    </source>
</evidence>
<dbReference type="InterPro" id="IPR011473">
    <property type="entry name" value="DUF1579"/>
</dbReference>
<gene>
    <name evidence="2" type="ORF">HNR67_004196</name>
</gene>
<comment type="caution">
    <text evidence="2">The sequence shown here is derived from an EMBL/GenBank/DDBJ whole genome shotgun (WGS) entry which is preliminary data.</text>
</comment>
<dbReference type="Proteomes" id="UP000533598">
    <property type="component" value="Unassembled WGS sequence"/>
</dbReference>
<reference evidence="2 3" key="1">
    <citation type="submission" date="2020-08" db="EMBL/GenBank/DDBJ databases">
        <title>Sequencing the genomes of 1000 actinobacteria strains.</title>
        <authorList>
            <person name="Klenk H.-P."/>
        </authorList>
    </citation>
    <scope>NUCLEOTIDE SEQUENCE [LARGE SCALE GENOMIC DNA]</scope>
    <source>
        <strain evidence="2 3">DSM 44230</strain>
    </source>
</reference>
<dbReference type="PROSITE" id="PS51257">
    <property type="entry name" value="PROKAR_LIPOPROTEIN"/>
    <property type="match status" value="1"/>
</dbReference>
<dbReference type="RefSeq" id="WP_185003950.1">
    <property type="nucleotide sequence ID" value="NZ_BAAAUI010000041.1"/>
</dbReference>
<feature type="signal peptide" evidence="1">
    <location>
        <begin position="1"/>
        <end position="25"/>
    </location>
</feature>